<comment type="caution">
    <text evidence="2">The sequence shown here is derived from an EMBL/GenBank/DDBJ whole genome shotgun (WGS) entry which is preliminary data.</text>
</comment>
<dbReference type="AlphaFoldDB" id="A0AAE4LMJ9"/>
<evidence type="ECO:0000313" key="3">
    <source>
        <dbReference type="Proteomes" id="UP001181347"/>
    </source>
</evidence>
<dbReference type="Proteomes" id="UP001181347">
    <property type="component" value="Unassembled WGS sequence"/>
</dbReference>
<dbReference type="RefSeq" id="WP_237958907.1">
    <property type="nucleotide sequence ID" value="NZ_BAAFKU010000017.1"/>
</dbReference>
<name>A0AAE4LMJ9_9BACT</name>
<feature type="region of interest" description="Disordered" evidence="1">
    <location>
        <begin position="1"/>
        <end position="63"/>
    </location>
</feature>
<dbReference type="EMBL" id="JAWDES010000005">
    <property type="protein sequence ID" value="MDU0260498.1"/>
    <property type="molecule type" value="Genomic_DNA"/>
</dbReference>
<gene>
    <name evidence="2" type="ORF">RVH17_10320</name>
</gene>
<organism evidence="2 3">
    <name type="scientific">Alistipes finegoldii</name>
    <dbReference type="NCBI Taxonomy" id="214856"/>
    <lineage>
        <taxon>Bacteria</taxon>
        <taxon>Pseudomonadati</taxon>
        <taxon>Bacteroidota</taxon>
        <taxon>Bacteroidia</taxon>
        <taxon>Bacteroidales</taxon>
        <taxon>Rikenellaceae</taxon>
        <taxon>Alistipes</taxon>
    </lineage>
</organism>
<feature type="compositionally biased region" description="Basic and acidic residues" evidence="1">
    <location>
        <begin position="1"/>
        <end position="33"/>
    </location>
</feature>
<protein>
    <submittedName>
        <fullName evidence="2">Uncharacterized protein</fullName>
    </submittedName>
</protein>
<evidence type="ECO:0000313" key="2">
    <source>
        <dbReference type="EMBL" id="MDU0260498.1"/>
    </source>
</evidence>
<sequence>MKTQKGIREHETDELRKAKRLEPMRKSGKERHSLYRSIDEEEEEELMPRRESVLDYLDDQDEE</sequence>
<accession>A0AAE4LMJ9</accession>
<proteinExistence type="predicted"/>
<reference evidence="2" key="1">
    <citation type="submission" date="2023-10" db="EMBL/GenBank/DDBJ databases">
        <title>Genome Sequence of the Bacteria from From Gut Wall in Crohn's Disease.</title>
        <authorList>
            <person name="Rodriguez-Palacios A."/>
        </authorList>
    </citation>
    <scope>NUCLEOTIDE SEQUENCE</scope>
    <source>
        <strain evidence="2">CavFT-hAR58</strain>
    </source>
</reference>
<evidence type="ECO:0000256" key="1">
    <source>
        <dbReference type="SAM" id="MobiDB-lite"/>
    </source>
</evidence>